<evidence type="ECO:0000256" key="4">
    <source>
        <dbReference type="SAM" id="MobiDB-lite"/>
    </source>
</evidence>
<keyword evidence="3" id="KW-0804">Transcription</keyword>
<dbReference type="GO" id="GO:0043565">
    <property type="term" value="F:sequence-specific DNA binding"/>
    <property type="evidence" value="ECO:0007669"/>
    <property type="project" value="InterPro"/>
</dbReference>
<dbReference type="InterPro" id="IPR009057">
    <property type="entry name" value="Homeodomain-like_sf"/>
</dbReference>
<dbReference type="PROSITE" id="PS01124">
    <property type="entry name" value="HTH_ARAC_FAMILY_2"/>
    <property type="match status" value="1"/>
</dbReference>
<accession>A0A160FSF1</accession>
<dbReference type="RefSeq" id="WP_063498919.1">
    <property type="nucleotide sequence ID" value="NZ_CP014579.1"/>
</dbReference>
<dbReference type="InterPro" id="IPR029062">
    <property type="entry name" value="Class_I_gatase-like"/>
</dbReference>
<evidence type="ECO:0000313" key="6">
    <source>
        <dbReference type="EMBL" id="ANB75636.1"/>
    </source>
</evidence>
<dbReference type="Gene3D" id="1.10.10.60">
    <property type="entry name" value="Homeodomain-like"/>
    <property type="match status" value="2"/>
</dbReference>
<dbReference type="OrthoDB" id="6831751at2"/>
<organism evidence="6 7">
    <name type="scientific">Paraburkholderia phytofirmans OLGA172</name>
    <dbReference type="NCBI Taxonomy" id="1417228"/>
    <lineage>
        <taxon>Bacteria</taxon>
        <taxon>Pseudomonadati</taxon>
        <taxon>Pseudomonadota</taxon>
        <taxon>Betaproteobacteria</taxon>
        <taxon>Burkholderiales</taxon>
        <taxon>Burkholderiaceae</taxon>
        <taxon>Paraburkholderia</taxon>
    </lineage>
</organism>
<feature type="domain" description="HTH araC/xylS-type" evidence="5">
    <location>
        <begin position="228"/>
        <end position="326"/>
    </location>
</feature>
<proteinExistence type="predicted"/>
<keyword evidence="2" id="KW-0238">DNA-binding</keyword>
<evidence type="ECO:0000256" key="1">
    <source>
        <dbReference type="ARBA" id="ARBA00023015"/>
    </source>
</evidence>
<dbReference type="InterPro" id="IPR018060">
    <property type="entry name" value="HTH_AraC"/>
</dbReference>
<evidence type="ECO:0000313" key="7">
    <source>
        <dbReference type="Proteomes" id="UP000076852"/>
    </source>
</evidence>
<dbReference type="STRING" id="1804984.AYM40_25165"/>
<sequence length="334" mass="36732">MADFPDRYDRHWAQSQLLANACAVKRIGIVLFDGFALPDAAAVAEIFQSANALGETTRSCAVRYEVCLLSAAGGRISSSSSAFVWTEGIDARHDRNKFHALFLSGGTGVKTALRDETLINWLRRISSDAELIFPIAEGRLLLDIAGLGLAAGEPRRHERSPQMSRNGLRARLSPDTTDPLQAALAVVESDLGAEIARQIASGIDPQLETRFTAILRKGASNDVSEKIQTSARWLEMNGDRSITIDEAAKVVAMSTRNFLRRFKTEMGVTPSDYLLFVRLDMCCRLLAETNLPVDKVARRCGIGNGGRLSKIFRRYLGTTPTEYRAIKRRSIESA</sequence>
<dbReference type="Gene3D" id="3.40.50.880">
    <property type="match status" value="1"/>
</dbReference>
<name>A0A160FSF1_9BURK</name>
<dbReference type="KEGG" id="buz:AYM40_25165"/>
<dbReference type="Proteomes" id="UP000076852">
    <property type="component" value="Chromosome 2"/>
</dbReference>
<keyword evidence="7" id="KW-1185">Reference proteome</keyword>
<protein>
    <submittedName>
        <fullName evidence="6">AraC family transcriptional regulator</fullName>
    </submittedName>
</protein>
<reference evidence="6 7" key="1">
    <citation type="journal article" date="2016" name="Gene">
        <title>PacBio SMRT assembly of a complex multi-replicon genome reveals chlorocatechol degradative operon in a region of genome plasticity.</title>
        <authorList>
            <person name="Ricker N."/>
            <person name="Shen S.Y."/>
            <person name="Goordial J."/>
            <person name="Jin S."/>
            <person name="Fulthorpe R.R."/>
        </authorList>
    </citation>
    <scope>NUCLEOTIDE SEQUENCE [LARGE SCALE GENOMIC DNA]</scope>
    <source>
        <strain evidence="6 7">OLGA172</strain>
    </source>
</reference>
<evidence type="ECO:0000256" key="3">
    <source>
        <dbReference type="ARBA" id="ARBA00023163"/>
    </source>
</evidence>
<dbReference type="PANTHER" id="PTHR43280:SF2">
    <property type="entry name" value="HTH-TYPE TRANSCRIPTIONAL REGULATOR EXSA"/>
    <property type="match status" value="1"/>
</dbReference>
<dbReference type="GO" id="GO:0003700">
    <property type="term" value="F:DNA-binding transcription factor activity"/>
    <property type="evidence" value="ECO:0007669"/>
    <property type="project" value="InterPro"/>
</dbReference>
<evidence type="ECO:0000259" key="5">
    <source>
        <dbReference type="PROSITE" id="PS01124"/>
    </source>
</evidence>
<dbReference type="SUPFAM" id="SSF46689">
    <property type="entry name" value="Homeodomain-like"/>
    <property type="match status" value="2"/>
</dbReference>
<dbReference type="AlphaFoldDB" id="A0A160FSF1"/>
<dbReference type="SUPFAM" id="SSF52317">
    <property type="entry name" value="Class I glutamine amidotransferase-like"/>
    <property type="match status" value="1"/>
</dbReference>
<keyword evidence="1" id="KW-0805">Transcription regulation</keyword>
<feature type="region of interest" description="Disordered" evidence="4">
    <location>
        <begin position="153"/>
        <end position="172"/>
    </location>
</feature>
<evidence type="ECO:0000256" key="2">
    <source>
        <dbReference type="ARBA" id="ARBA00023125"/>
    </source>
</evidence>
<dbReference type="Pfam" id="PF12833">
    <property type="entry name" value="HTH_18"/>
    <property type="match status" value="1"/>
</dbReference>
<dbReference type="EMBL" id="CP014579">
    <property type="protein sequence ID" value="ANB75636.1"/>
    <property type="molecule type" value="Genomic_DNA"/>
</dbReference>
<gene>
    <name evidence="6" type="ORF">AYM40_25165</name>
</gene>
<dbReference type="SMART" id="SM00342">
    <property type="entry name" value="HTH_ARAC"/>
    <property type="match status" value="1"/>
</dbReference>
<dbReference type="PANTHER" id="PTHR43280">
    <property type="entry name" value="ARAC-FAMILY TRANSCRIPTIONAL REGULATOR"/>
    <property type="match status" value="1"/>
</dbReference>